<dbReference type="PANTHER" id="PTHR30563:SF0">
    <property type="entry name" value="DNA RECOMBINATION PROTEIN RMUC"/>
    <property type="match status" value="1"/>
</dbReference>
<feature type="non-terminal residue" evidence="3">
    <location>
        <position position="137"/>
    </location>
</feature>
<dbReference type="GO" id="GO:0006310">
    <property type="term" value="P:DNA recombination"/>
    <property type="evidence" value="ECO:0007669"/>
    <property type="project" value="UniProtKB-KW"/>
</dbReference>
<gene>
    <name evidence="3" type="ORF">METZ01_LOCUS379508</name>
</gene>
<dbReference type="PANTHER" id="PTHR30563">
    <property type="entry name" value="DNA RECOMBINATION PROTEIN RMUC"/>
    <property type="match status" value="1"/>
</dbReference>
<organism evidence="3">
    <name type="scientific">marine metagenome</name>
    <dbReference type="NCBI Taxonomy" id="408172"/>
    <lineage>
        <taxon>unclassified sequences</taxon>
        <taxon>metagenomes</taxon>
        <taxon>ecological metagenomes</taxon>
    </lineage>
</organism>
<reference evidence="3" key="1">
    <citation type="submission" date="2018-05" db="EMBL/GenBank/DDBJ databases">
        <authorList>
            <person name="Lanie J.A."/>
            <person name="Ng W.-L."/>
            <person name="Kazmierczak K.M."/>
            <person name="Andrzejewski T.M."/>
            <person name="Davidsen T.M."/>
            <person name="Wayne K.J."/>
            <person name="Tettelin H."/>
            <person name="Glass J.I."/>
            <person name="Rusch D."/>
            <person name="Podicherti R."/>
            <person name="Tsui H.-C.T."/>
            <person name="Winkler M.E."/>
        </authorList>
    </citation>
    <scope>NUCLEOTIDE SEQUENCE</scope>
</reference>
<dbReference type="EMBL" id="UINC01139850">
    <property type="protein sequence ID" value="SVD26654.1"/>
    <property type="molecule type" value="Genomic_DNA"/>
</dbReference>
<protein>
    <submittedName>
        <fullName evidence="3">Uncharacterized protein</fullName>
    </submittedName>
</protein>
<evidence type="ECO:0000256" key="2">
    <source>
        <dbReference type="ARBA" id="ARBA00023172"/>
    </source>
</evidence>
<sequence>MANQISVKEGKDDERYEVINKITTAFTGGTKKQGAVGEILLINILQQAGFREGKDFEAQKKFDGEFDGEFRRKYPDIILHLPDNRNLIIDSKLSLNAWREYCEATDEITKNDAHKRHVISVRTHIKKLSEANYKKLY</sequence>
<evidence type="ECO:0000256" key="1">
    <source>
        <dbReference type="ARBA" id="ARBA00023054"/>
    </source>
</evidence>
<accession>A0A382TX58</accession>
<dbReference type="Pfam" id="PF02646">
    <property type="entry name" value="RmuC"/>
    <property type="match status" value="1"/>
</dbReference>
<keyword evidence="1" id="KW-0175">Coiled coil</keyword>
<keyword evidence="2" id="KW-0233">DNA recombination</keyword>
<proteinExistence type="predicted"/>
<dbReference type="InterPro" id="IPR003798">
    <property type="entry name" value="DNA_recombination_RmuC"/>
</dbReference>
<name>A0A382TX58_9ZZZZ</name>
<evidence type="ECO:0000313" key="3">
    <source>
        <dbReference type="EMBL" id="SVD26654.1"/>
    </source>
</evidence>
<dbReference type="AlphaFoldDB" id="A0A382TX58"/>